<feature type="region of interest" description="Disordered" evidence="1">
    <location>
        <begin position="225"/>
        <end position="259"/>
    </location>
</feature>
<reference evidence="2" key="2">
    <citation type="submission" date="2023-05" db="EMBL/GenBank/DDBJ databases">
        <authorList>
            <consortium name="Lawrence Berkeley National Laboratory"/>
            <person name="Steindorff A."/>
            <person name="Hensen N."/>
            <person name="Bonometti L."/>
            <person name="Westerberg I."/>
            <person name="Brannstrom I.O."/>
            <person name="Guillou S."/>
            <person name="Cros-Aarteil S."/>
            <person name="Calhoun S."/>
            <person name="Haridas S."/>
            <person name="Kuo A."/>
            <person name="Mondo S."/>
            <person name="Pangilinan J."/>
            <person name="Riley R."/>
            <person name="Labutti K."/>
            <person name="Andreopoulos B."/>
            <person name="Lipzen A."/>
            <person name="Chen C."/>
            <person name="Yanf M."/>
            <person name="Daum C."/>
            <person name="Ng V."/>
            <person name="Clum A."/>
            <person name="Ohm R."/>
            <person name="Martin F."/>
            <person name="Silar P."/>
            <person name="Natvig D."/>
            <person name="Lalanne C."/>
            <person name="Gautier V."/>
            <person name="Ament-Velasquez S.L."/>
            <person name="Kruys A."/>
            <person name="Hutchinson M.I."/>
            <person name="Powell A.J."/>
            <person name="Barry K."/>
            <person name="Miller A.N."/>
            <person name="Grigoriev I.V."/>
            <person name="Debuchy R."/>
            <person name="Gladieux P."/>
            <person name="Thoren M.H."/>
            <person name="Johannesson H."/>
        </authorList>
    </citation>
    <scope>NUCLEOTIDE SEQUENCE</scope>
    <source>
        <strain evidence="2">CBS 123565</strain>
    </source>
</reference>
<accession>A0AAN6UTN5</accession>
<reference evidence="2" key="1">
    <citation type="journal article" date="2023" name="Mol. Phylogenet. Evol.">
        <title>Genome-scale phylogeny and comparative genomics of the fungal order Sordariales.</title>
        <authorList>
            <person name="Hensen N."/>
            <person name="Bonometti L."/>
            <person name="Westerberg I."/>
            <person name="Brannstrom I.O."/>
            <person name="Guillou S."/>
            <person name="Cros-Aarteil S."/>
            <person name="Calhoun S."/>
            <person name="Haridas S."/>
            <person name="Kuo A."/>
            <person name="Mondo S."/>
            <person name="Pangilinan J."/>
            <person name="Riley R."/>
            <person name="LaButti K."/>
            <person name="Andreopoulos B."/>
            <person name="Lipzen A."/>
            <person name="Chen C."/>
            <person name="Yan M."/>
            <person name="Daum C."/>
            <person name="Ng V."/>
            <person name="Clum A."/>
            <person name="Steindorff A."/>
            <person name="Ohm R.A."/>
            <person name="Martin F."/>
            <person name="Silar P."/>
            <person name="Natvig D.O."/>
            <person name="Lalanne C."/>
            <person name="Gautier V."/>
            <person name="Ament-Velasquez S.L."/>
            <person name="Kruys A."/>
            <person name="Hutchinson M.I."/>
            <person name="Powell A.J."/>
            <person name="Barry K."/>
            <person name="Miller A.N."/>
            <person name="Grigoriev I.V."/>
            <person name="Debuchy R."/>
            <person name="Gladieux P."/>
            <person name="Hiltunen Thoren M."/>
            <person name="Johannesson H."/>
        </authorList>
    </citation>
    <scope>NUCLEOTIDE SEQUENCE</scope>
    <source>
        <strain evidence="2">CBS 123565</strain>
    </source>
</reference>
<comment type="caution">
    <text evidence="2">The sequence shown here is derived from an EMBL/GenBank/DDBJ whole genome shotgun (WGS) entry which is preliminary data.</text>
</comment>
<protein>
    <submittedName>
        <fullName evidence="2">Uncharacterized protein</fullName>
    </submittedName>
</protein>
<evidence type="ECO:0000313" key="2">
    <source>
        <dbReference type="EMBL" id="KAK4139008.1"/>
    </source>
</evidence>
<name>A0AAN6UTN5_9PEZI</name>
<feature type="compositionally biased region" description="Basic and acidic residues" evidence="1">
    <location>
        <begin position="41"/>
        <end position="50"/>
    </location>
</feature>
<gene>
    <name evidence="2" type="ORF">BT67DRAFT_438307</name>
</gene>
<feature type="region of interest" description="Disordered" evidence="1">
    <location>
        <begin position="1"/>
        <end position="50"/>
    </location>
</feature>
<dbReference type="Proteomes" id="UP001304895">
    <property type="component" value="Unassembled WGS sequence"/>
</dbReference>
<dbReference type="AlphaFoldDB" id="A0AAN6UTN5"/>
<keyword evidence="3" id="KW-1185">Reference proteome</keyword>
<proteinExistence type="predicted"/>
<feature type="compositionally biased region" description="Pro residues" evidence="1">
    <location>
        <begin position="118"/>
        <end position="130"/>
    </location>
</feature>
<dbReference type="EMBL" id="MU853401">
    <property type="protein sequence ID" value="KAK4139008.1"/>
    <property type="molecule type" value="Genomic_DNA"/>
</dbReference>
<organism evidence="2 3">
    <name type="scientific">Trichocladium antarcticum</name>
    <dbReference type="NCBI Taxonomy" id="1450529"/>
    <lineage>
        <taxon>Eukaryota</taxon>
        <taxon>Fungi</taxon>
        <taxon>Dikarya</taxon>
        <taxon>Ascomycota</taxon>
        <taxon>Pezizomycotina</taxon>
        <taxon>Sordariomycetes</taxon>
        <taxon>Sordariomycetidae</taxon>
        <taxon>Sordariales</taxon>
        <taxon>Chaetomiaceae</taxon>
        <taxon>Trichocladium</taxon>
    </lineage>
</organism>
<evidence type="ECO:0000256" key="1">
    <source>
        <dbReference type="SAM" id="MobiDB-lite"/>
    </source>
</evidence>
<feature type="region of interest" description="Disordered" evidence="1">
    <location>
        <begin position="99"/>
        <end position="193"/>
    </location>
</feature>
<feature type="compositionally biased region" description="Basic and acidic residues" evidence="1">
    <location>
        <begin position="249"/>
        <end position="259"/>
    </location>
</feature>
<feature type="compositionally biased region" description="Basic residues" evidence="1">
    <location>
        <begin position="25"/>
        <end position="40"/>
    </location>
</feature>
<evidence type="ECO:0000313" key="3">
    <source>
        <dbReference type="Proteomes" id="UP001304895"/>
    </source>
</evidence>
<sequence length="325" mass="36283">MARYGLDFADQVRPPRPPRPFAHIRPPHHHPRYSGSRQHHRDRDRDRDRDLTSRIADGYGAVVVERQIVTDLADDFPDRPINVNFNYGPVHIHQNCSCPGSAHTCGPARPSSYDLPPARRPPASPQPLPRLPRRLSGRARSTSPGIAAGTRTPVIVSPPDSDSDVDLPSRRPASRVRRSGRPGASAPAGSVGMCEGCRMTRRLVDGCFCAECELFAEPPVPNAVPRGSNRPAGSRNGVRYVPGTNGDPMGRREREREARQMEIQREIAREIRERQRERDRDTLMRESDRARARAWMAGGYSGSARERRYFTGSGYISDSDGDTVW</sequence>